<evidence type="ECO:0000256" key="4">
    <source>
        <dbReference type="ARBA" id="ARBA00023163"/>
    </source>
</evidence>
<dbReference type="PANTHER" id="PTHR30419">
    <property type="entry name" value="HTH-TYPE TRANSCRIPTIONAL REGULATOR YBHD"/>
    <property type="match status" value="1"/>
</dbReference>
<dbReference type="Pfam" id="PF00126">
    <property type="entry name" value="HTH_1"/>
    <property type="match status" value="1"/>
</dbReference>
<dbReference type="SUPFAM" id="SSF53850">
    <property type="entry name" value="Periplasmic binding protein-like II"/>
    <property type="match status" value="1"/>
</dbReference>
<dbReference type="InterPro" id="IPR036388">
    <property type="entry name" value="WH-like_DNA-bd_sf"/>
</dbReference>
<keyword evidence="2" id="KW-0805">Transcription regulation</keyword>
<dbReference type="PRINTS" id="PR00039">
    <property type="entry name" value="HTHLYSR"/>
</dbReference>
<sequence>MSLRALRTLQAISRHGSFARAAETVGLTQSAVSLQIKSLEAEFDVSLFDRSRRLPILTEAGRIVLTRAEEILALYDAIPAALGIEQAITGRLRLGAIQTALFGIVPDALAALTQDHPQARIHLVAGVSATMSLQIASGDLDAAITTEPIGAHPPDLVWTPLYEDHLWLIGPAGTQTKTARELVTKYPFIRFDPRAWAGRIVDKELRRMRLNVREEMVLDSPDIIVRMVERGLGVAVVPLTLRQAQNLPITCLPFGTPQVRRTVVLMEHRSRPSSRLTEALALAIRREGANKLLGTSKSQR</sequence>
<protein>
    <submittedName>
        <fullName evidence="6">LysR family transcriptional regulator</fullName>
    </submittedName>
</protein>
<evidence type="ECO:0000256" key="3">
    <source>
        <dbReference type="ARBA" id="ARBA00023125"/>
    </source>
</evidence>
<keyword evidence="3" id="KW-0238">DNA-binding</keyword>
<dbReference type="PROSITE" id="PS50931">
    <property type="entry name" value="HTH_LYSR"/>
    <property type="match status" value="1"/>
</dbReference>
<organism evidence="6 7">
    <name type="scientific">Haematobacter genomosp. 1</name>
    <dbReference type="NCBI Taxonomy" id="366618"/>
    <lineage>
        <taxon>Bacteria</taxon>
        <taxon>Pseudomonadati</taxon>
        <taxon>Pseudomonadota</taxon>
        <taxon>Alphaproteobacteria</taxon>
        <taxon>Rhodobacterales</taxon>
        <taxon>Paracoccaceae</taxon>
        <taxon>Haematobacter</taxon>
    </lineage>
</organism>
<dbReference type="InterPro" id="IPR050950">
    <property type="entry name" value="HTH-type_LysR_regulators"/>
</dbReference>
<evidence type="ECO:0000256" key="2">
    <source>
        <dbReference type="ARBA" id="ARBA00023015"/>
    </source>
</evidence>
<feature type="domain" description="HTH lysR-type" evidence="5">
    <location>
        <begin position="1"/>
        <end position="58"/>
    </location>
</feature>
<dbReference type="InterPro" id="IPR036390">
    <property type="entry name" value="WH_DNA-bd_sf"/>
</dbReference>
<evidence type="ECO:0000256" key="1">
    <source>
        <dbReference type="ARBA" id="ARBA00009437"/>
    </source>
</evidence>
<dbReference type="InterPro" id="IPR005119">
    <property type="entry name" value="LysR_subst-bd"/>
</dbReference>
<evidence type="ECO:0000313" key="7">
    <source>
        <dbReference type="Proteomes" id="UP000196878"/>
    </source>
</evidence>
<comment type="caution">
    <text evidence="6">The sequence shown here is derived from an EMBL/GenBank/DDBJ whole genome shotgun (WGS) entry which is preliminary data.</text>
</comment>
<dbReference type="OrthoDB" id="9811588at2"/>
<dbReference type="GO" id="GO:0005829">
    <property type="term" value="C:cytosol"/>
    <property type="evidence" value="ECO:0007669"/>
    <property type="project" value="TreeGrafter"/>
</dbReference>
<dbReference type="Gene3D" id="1.10.10.10">
    <property type="entry name" value="Winged helix-like DNA-binding domain superfamily/Winged helix DNA-binding domain"/>
    <property type="match status" value="1"/>
</dbReference>
<keyword evidence="7" id="KW-1185">Reference proteome</keyword>
<dbReference type="SUPFAM" id="SSF46785">
    <property type="entry name" value="Winged helix' DNA-binding domain"/>
    <property type="match status" value="1"/>
</dbReference>
<dbReference type="InterPro" id="IPR000847">
    <property type="entry name" value="LysR_HTH_N"/>
</dbReference>
<proteinExistence type="inferred from homology"/>
<comment type="similarity">
    <text evidence="1">Belongs to the LysR transcriptional regulatory family.</text>
</comment>
<dbReference type="Proteomes" id="UP000196878">
    <property type="component" value="Unassembled WGS sequence"/>
</dbReference>
<evidence type="ECO:0000313" key="6">
    <source>
        <dbReference type="EMBL" id="OWJ77426.1"/>
    </source>
</evidence>
<dbReference type="FunFam" id="1.10.10.10:FF:000001">
    <property type="entry name" value="LysR family transcriptional regulator"/>
    <property type="match status" value="1"/>
</dbReference>
<dbReference type="GO" id="GO:0003677">
    <property type="term" value="F:DNA binding"/>
    <property type="evidence" value="ECO:0007669"/>
    <property type="project" value="UniProtKB-KW"/>
</dbReference>
<dbReference type="Gene3D" id="3.40.190.10">
    <property type="entry name" value="Periplasmic binding protein-like II"/>
    <property type="match status" value="2"/>
</dbReference>
<evidence type="ECO:0000259" key="5">
    <source>
        <dbReference type="PROSITE" id="PS50931"/>
    </source>
</evidence>
<name>A0A212AAS7_9RHOB</name>
<accession>A0A212AAS7</accession>
<gene>
    <name evidence="6" type="ORF">CDV49_11380</name>
</gene>
<dbReference type="AlphaFoldDB" id="A0A212AAS7"/>
<dbReference type="GO" id="GO:0003700">
    <property type="term" value="F:DNA-binding transcription factor activity"/>
    <property type="evidence" value="ECO:0007669"/>
    <property type="project" value="InterPro"/>
</dbReference>
<reference evidence="6 7" key="1">
    <citation type="submission" date="2016-12" db="EMBL/GenBank/DDBJ databases">
        <title>Comparison of Traditional DNA-DNA Hybridization with In Silico Genomic Analysis.</title>
        <authorList>
            <person name="Nicholson A.C."/>
            <person name="Humrighouse B.W."/>
            <person name="Graziano J."/>
            <person name="Lasker B."/>
            <person name="Whitney A.M."/>
            <person name="Mcquiston J.R."/>
        </authorList>
    </citation>
    <scope>NUCLEOTIDE SEQUENCE [LARGE SCALE GENOMIC DNA]</scope>
    <source>
        <strain evidence="6 7">H2240</strain>
    </source>
</reference>
<keyword evidence="4" id="KW-0804">Transcription</keyword>
<dbReference type="EMBL" id="NIPW01000020">
    <property type="protein sequence ID" value="OWJ77426.1"/>
    <property type="molecule type" value="Genomic_DNA"/>
</dbReference>
<dbReference type="Pfam" id="PF03466">
    <property type="entry name" value="LysR_substrate"/>
    <property type="match status" value="1"/>
</dbReference>
<dbReference type="CDD" id="cd08427">
    <property type="entry name" value="PBP2_LTTR_like_2"/>
    <property type="match status" value="1"/>
</dbReference>